<dbReference type="SUPFAM" id="SSF53098">
    <property type="entry name" value="Ribonuclease H-like"/>
    <property type="match status" value="1"/>
</dbReference>
<evidence type="ECO:0000313" key="10">
    <source>
        <dbReference type="Proteomes" id="UP000507470"/>
    </source>
</evidence>
<evidence type="ECO:0000256" key="7">
    <source>
        <dbReference type="ARBA" id="ARBA00025769"/>
    </source>
</evidence>
<evidence type="ECO:0000256" key="2">
    <source>
        <dbReference type="ARBA" id="ARBA00022722"/>
    </source>
</evidence>
<dbReference type="SMART" id="SM00479">
    <property type="entry name" value="EXOIII"/>
    <property type="match status" value="1"/>
</dbReference>
<accession>A0A6J7ZR71</accession>
<dbReference type="GO" id="GO:0006308">
    <property type="term" value="P:DNA catabolic process"/>
    <property type="evidence" value="ECO:0007669"/>
    <property type="project" value="TreeGrafter"/>
</dbReference>
<dbReference type="GO" id="GO:0008296">
    <property type="term" value="F:3'-5'-DNA exonuclease activity"/>
    <property type="evidence" value="ECO:0007669"/>
    <property type="project" value="TreeGrafter"/>
</dbReference>
<dbReference type="InterPro" id="IPR040393">
    <property type="entry name" value="TREX1/2"/>
</dbReference>
<dbReference type="CDD" id="cd06127">
    <property type="entry name" value="DEDDh"/>
    <property type="match status" value="1"/>
</dbReference>
<dbReference type="Pfam" id="PF25244">
    <property type="entry name" value="PML_C"/>
    <property type="match status" value="1"/>
</dbReference>
<dbReference type="OrthoDB" id="6130750at2759"/>
<keyword evidence="6" id="KW-0460">Magnesium</keyword>
<dbReference type="GO" id="GO:0046872">
    <property type="term" value="F:metal ion binding"/>
    <property type="evidence" value="ECO:0007669"/>
    <property type="project" value="UniProtKB-KW"/>
</dbReference>
<comment type="similarity">
    <text evidence="7">Belongs to the exonuclease superfamily. TREX family.</text>
</comment>
<dbReference type="InterPro" id="IPR012337">
    <property type="entry name" value="RNaseH-like_sf"/>
</dbReference>
<keyword evidence="10" id="KW-1185">Reference proteome</keyword>
<name>A0A6J7ZR71_MYTCO</name>
<dbReference type="GO" id="GO:0005737">
    <property type="term" value="C:cytoplasm"/>
    <property type="evidence" value="ECO:0007669"/>
    <property type="project" value="TreeGrafter"/>
</dbReference>
<comment type="cofactor">
    <cofactor evidence="1">
        <name>Mg(2+)</name>
        <dbReference type="ChEBI" id="CHEBI:18420"/>
    </cofactor>
</comment>
<evidence type="ECO:0000256" key="6">
    <source>
        <dbReference type="ARBA" id="ARBA00022842"/>
    </source>
</evidence>
<dbReference type="GO" id="GO:0003676">
    <property type="term" value="F:nucleic acid binding"/>
    <property type="evidence" value="ECO:0007669"/>
    <property type="project" value="InterPro"/>
</dbReference>
<dbReference type="Pfam" id="PF20700">
    <property type="entry name" value="Mutator"/>
    <property type="match status" value="1"/>
</dbReference>
<dbReference type="InterPro" id="IPR049012">
    <property type="entry name" value="Mutator_transp_dom"/>
</dbReference>
<evidence type="ECO:0000313" key="9">
    <source>
        <dbReference type="EMBL" id="CAC5355427.1"/>
    </source>
</evidence>
<dbReference type="Proteomes" id="UP000507470">
    <property type="component" value="Unassembled WGS sequence"/>
</dbReference>
<protein>
    <recommendedName>
        <fullName evidence="8">Exonuclease domain-containing protein</fullName>
    </recommendedName>
</protein>
<keyword evidence="2" id="KW-0540">Nuclease</keyword>
<keyword evidence="3" id="KW-0479">Metal-binding</keyword>
<evidence type="ECO:0000256" key="5">
    <source>
        <dbReference type="ARBA" id="ARBA00022839"/>
    </source>
</evidence>
<dbReference type="Pfam" id="PF00929">
    <property type="entry name" value="RNase_T"/>
    <property type="match status" value="1"/>
</dbReference>
<dbReference type="PANTHER" id="PTHR13058">
    <property type="entry name" value="THREE PRIME REPAIR EXONUCLEASE 1, 2"/>
    <property type="match status" value="1"/>
</dbReference>
<dbReference type="InterPro" id="IPR013520">
    <property type="entry name" value="Ribonucl_H"/>
</dbReference>
<sequence>MIDALGSPQRVNNVLSILNLPPISHKNLKVMERRAGEMIEGFANLSMDQRCREAFEAEKRNESVPAVNFSGMTVCADHGWQKRGFDSLTDIQKTWTFSWKFHKQKFRRLKLKEERITSKGACEATEGANYESEISFSEQAEDIERIPDAIPKPLYTAVPSLNNPTFVIIDLETTDLIRRNIIPHIVQIAAKEHRTQTSFNRYIPPQLPMSNEAEKVTGIVWDGQKLFYKGAELNFVNIKVAISEFFMWLSQFSNAVLVAHNGENFDFRVLSTAVYNCSMYDNFTQIVMGFVDSLAVFRSGFPKIEKYNQPFLAQHFCKEEYNAHNAVDDVNMLDKILIAANAKAKNLPSFHSLIASGVMKMTTAENIAGSGLNCAHLKLIYVRKGDDGLIDVLMSKNACGKPRDSNDKKLMCSVVQKMGKMFSEL</sequence>
<evidence type="ECO:0000256" key="1">
    <source>
        <dbReference type="ARBA" id="ARBA00001946"/>
    </source>
</evidence>
<dbReference type="InterPro" id="IPR057617">
    <property type="entry name" value="PML_C"/>
</dbReference>
<dbReference type="AlphaFoldDB" id="A0A6J7ZR71"/>
<feature type="domain" description="Exonuclease" evidence="8">
    <location>
        <begin position="165"/>
        <end position="346"/>
    </location>
</feature>
<dbReference type="EMBL" id="CACVKT020000047">
    <property type="protein sequence ID" value="CAC5355427.1"/>
    <property type="molecule type" value="Genomic_DNA"/>
</dbReference>
<reference evidence="9 10" key="1">
    <citation type="submission" date="2020-06" db="EMBL/GenBank/DDBJ databases">
        <authorList>
            <person name="Li R."/>
            <person name="Bekaert M."/>
        </authorList>
    </citation>
    <scope>NUCLEOTIDE SEQUENCE [LARGE SCALE GENOMIC DNA]</scope>
    <source>
        <strain evidence="10">wild</strain>
    </source>
</reference>
<organism evidence="9 10">
    <name type="scientific">Mytilus coruscus</name>
    <name type="common">Sea mussel</name>
    <dbReference type="NCBI Taxonomy" id="42192"/>
    <lineage>
        <taxon>Eukaryota</taxon>
        <taxon>Metazoa</taxon>
        <taxon>Spiralia</taxon>
        <taxon>Lophotrochozoa</taxon>
        <taxon>Mollusca</taxon>
        <taxon>Bivalvia</taxon>
        <taxon>Autobranchia</taxon>
        <taxon>Pteriomorphia</taxon>
        <taxon>Mytilida</taxon>
        <taxon>Mytiloidea</taxon>
        <taxon>Mytilidae</taxon>
        <taxon>Mytilinae</taxon>
        <taxon>Mytilus</taxon>
    </lineage>
</organism>
<keyword evidence="5" id="KW-0269">Exonuclease</keyword>
<dbReference type="Gene3D" id="3.30.420.10">
    <property type="entry name" value="Ribonuclease H-like superfamily/Ribonuclease H"/>
    <property type="match status" value="1"/>
</dbReference>
<evidence type="ECO:0000259" key="8">
    <source>
        <dbReference type="SMART" id="SM00479"/>
    </source>
</evidence>
<gene>
    <name evidence="9" type="ORF">MCOR_150</name>
</gene>
<dbReference type="InterPro" id="IPR036397">
    <property type="entry name" value="RNaseH_sf"/>
</dbReference>
<keyword evidence="4" id="KW-0378">Hydrolase</keyword>
<evidence type="ECO:0000256" key="4">
    <source>
        <dbReference type="ARBA" id="ARBA00022801"/>
    </source>
</evidence>
<proteinExistence type="inferred from homology"/>
<evidence type="ECO:0000256" key="3">
    <source>
        <dbReference type="ARBA" id="ARBA00022723"/>
    </source>
</evidence>
<dbReference type="PANTHER" id="PTHR13058:SF22">
    <property type="entry name" value="EXODEOXYRIBONUCLEASE III"/>
    <property type="match status" value="1"/>
</dbReference>